<proteinExistence type="predicted"/>
<evidence type="ECO:0000256" key="1">
    <source>
        <dbReference type="SAM" id="MobiDB-lite"/>
    </source>
</evidence>
<name>A0A7S2DFJ0_9DINO</name>
<evidence type="ECO:0000313" key="2">
    <source>
        <dbReference type="EMBL" id="CAD9451134.1"/>
    </source>
</evidence>
<organism evidence="2">
    <name type="scientific">Alexandrium andersonii</name>
    <dbReference type="NCBI Taxonomy" id="327968"/>
    <lineage>
        <taxon>Eukaryota</taxon>
        <taxon>Sar</taxon>
        <taxon>Alveolata</taxon>
        <taxon>Dinophyceae</taxon>
        <taxon>Gonyaulacales</taxon>
        <taxon>Pyrocystaceae</taxon>
        <taxon>Alexandrium</taxon>
    </lineage>
</organism>
<dbReference type="EMBL" id="HBGQ01050850">
    <property type="protein sequence ID" value="CAD9451134.1"/>
    <property type="molecule type" value="Transcribed_RNA"/>
</dbReference>
<feature type="region of interest" description="Disordered" evidence="1">
    <location>
        <begin position="1"/>
        <end position="27"/>
    </location>
</feature>
<sequence>MWFGEQDAGSKPVTHAKPDPDERWEKAEVETRAGIVEMRGATGMFGPRWTNGVYDLDPERASFSEPPAWQLRSQMYDRWLYFDLENRWRVGSLEYKLKRKAAAGSACSEPVEPGTLPSEVKEWTVRQNYYDWESQDLKIVARAPQVGENQVIHPGMAAGKMPEGHTKVSAIEEEPPPLVSKEEE</sequence>
<gene>
    <name evidence="2" type="ORF">AAND1436_LOCUS24726</name>
</gene>
<feature type="compositionally biased region" description="Basic and acidic residues" evidence="1">
    <location>
        <begin position="16"/>
        <end position="27"/>
    </location>
</feature>
<feature type="region of interest" description="Disordered" evidence="1">
    <location>
        <begin position="155"/>
        <end position="184"/>
    </location>
</feature>
<protein>
    <submittedName>
        <fullName evidence="2">Uncharacterized protein</fullName>
    </submittedName>
</protein>
<dbReference type="AlphaFoldDB" id="A0A7S2DFJ0"/>
<reference evidence="2" key="1">
    <citation type="submission" date="2021-01" db="EMBL/GenBank/DDBJ databases">
        <authorList>
            <person name="Corre E."/>
            <person name="Pelletier E."/>
            <person name="Niang G."/>
            <person name="Scheremetjew M."/>
            <person name="Finn R."/>
            <person name="Kale V."/>
            <person name="Holt S."/>
            <person name="Cochrane G."/>
            <person name="Meng A."/>
            <person name="Brown T."/>
            <person name="Cohen L."/>
        </authorList>
    </citation>
    <scope>NUCLEOTIDE SEQUENCE</scope>
    <source>
        <strain evidence="2">CCMP2222</strain>
    </source>
</reference>
<accession>A0A7S2DFJ0</accession>